<sequence length="36" mass="4053">MTIWETRWLRVVILGAGEVGGISADKFRLCRFGSVQ</sequence>
<dbReference type="EMBL" id="CP020373">
    <property type="protein sequence ID" value="AZQ09441.1"/>
    <property type="molecule type" value="Genomic_DNA"/>
</dbReference>
<accession>A0ABM7CZE7</accession>
<proteinExistence type="predicted"/>
<organism evidence="1 2">
    <name type="scientific">Shewanella khirikhana</name>
    <dbReference type="NCBI Taxonomy" id="1965282"/>
    <lineage>
        <taxon>Bacteria</taxon>
        <taxon>Pseudomonadati</taxon>
        <taxon>Pseudomonadota</taxon>
        <taxon>Gammaproteobacteria</taxon>
        <taxon>Alteromonadales</taxon>
        <taxon>Shewanellaceae</taxon>
        <taxon>Shewanella</taxon>
    </lineage>
</organism>
<gene>
    <name evidence="1" type="ORF">STH12_00289</name>
</gene>
<dbReference type="Proteomes" id="UP000278437">
    <property type="component" value="Chromosome"/>
</dbReference>
<evidence type="ECO:0000313" key="1">
    <source>
        <dbReference type="EMBL" id="AZQ09441.1"/>
    </source>
</evidence>
<name>A0ABM7CZE7_9GAMM</name>
<keyword evidence="2" id="KW-1185">Reference proteome</keyword>
<reference evidence="2" key="1">
    <citation type="submission" date="2017-03" db="EMBL/GenBank/DDBJ databases">
        <title>Full genome sequence of a non-lethal Shewanella isolate that potentiates virulence of Vibio parahaemolyticus causing acute hepatopancreatic necrosis disease (AHPND) in shrimp.</title>
        <authorList>
            <person name="Prachumwat A."/>
            <person name="Sritunyalucksana K."/>
        </authorList>
    </citation>
    <scope>NUCLEOTIDE SEQUENCE [LARGE SCALE GENOMIC DNA]</scope>
    <source>
        <strain evidence="2">TH2012</strain>
    </source>
</reference>
<protein>
    <submittedName>
        <fullName evidence="1">Uncharacterized protein</fullName>
    </submittedName>
</protein>
<evidence type="ECO:0000313" key="2">
    <source>
        <dbReference type="Proteomes" id="UP000278437"/>
    </source>
</evidence>